<evidence type="ECO:0000313" key="2">
    <source>
        <dbReference type="Proteomes" id="UP001500368"/>
    </source>
</evidence>
<gene>
    <name evidence="1" type="ORF">GCM10025790_22830</name>
</gene>
<dbReference type="Proteomes" id="UP001500368">
    <property type="component" value="Unassembled WGS sequence"/>
</dbReference>
<dbReference type="EMBL" id="BAABLW010000007">
    <property type="protein sequence ID" value="GAA4924992.1"/>
    <property type="molecule type" value="Genomic_DNA"/>
</dbReference>
<comment type="caution">
    <text evidence="1">The sequence shown here is derived from an EMBL/GenBank/DDBJ whole genome shotgun (WGS) entry which is preliminary data.</text>
</comment>
<evidence type="ECO:0000313" key="1">
    <source>
        <dbReference type="EMBL" id="GAA4924992.1"/>
    </source>
</evidence>
<keyword evidence="2" id="KW-1185">Reference proteome</keyword>
<reference evidence="2" key="1">
    <citation type="journal article" date="2019" name="Int. J. Syst. Evol. Microbiol.">
        <title>The Global Catalogue of Microorganisms (GCM) 10K type strain sequencing project: providing services to taxonomists for standard genome sequencing and annotation.</title>
        <authorList>
            <consortium name="The Broad Institute Genomics Platform"/>
            <consortium name="The Broad Institute Genome Sequencing Center for Infectious Disease"/>
            <person name="Wu L."/>
            <person name="Ma J."/>
        </authorList>
    </citation>
    <scope>NUCLEOTIDE SEQUENCE [LARGE SCALE GENOMIC DNA]</scope>
    <source>
        <strain evidence="2">JCM 19129</strain>
    </source>
</reference>
<organism evidence="1 2">
    <name type="scientific">Nesterenkonia rhizosphaerae</name>
    <dbReference type="NCBI Taxonomy" id="1348272"/>
    <lineage>
        <taxon>Bacteria</taxon>
        <taxon>Bacillati</taxon>
        <taxon>Actinomycetota</taxon>
        <taxon>Actinomycetes</taxon>
        <taxon>Micrococcales</taxon>
        <taxon>Micrococcaceae</taxon>
        <taxon>Nesterenkonia</taxon>
    </lineage>
</organism>
<sequence length="309" mass="32780">MSIGTNFLTLASVGALSLAGPLATNPDQNDDQSSQAASSITNVRYHLAGPVAPRAVSNSRIYNLTYGGYGAMSLDTHGMGFYTFHIVSLDRNNNGIGHASSPTGQQVQYSTVPAQAGRGGCYWVNNTARNDLVSDMDCIIRVASSALASDIDDTVSAETAAEHDELLLDPSTFDAVSTARGNDDHYSWSTFESSSGEVCLNGTSKIEPGYAVTTCASPDTVKERGLSVRFQSADGGDERAYFMPSSESAESRASSSSLATGEIIVADDRPSSTMARNGDPSLFEMTSSDGREFTFPYFDLDQYPDVIGD</sequence>
<accession>A0ABP9G1D7</accession>
<name>A0ABP9G1D7_9MICC</name>
<protein>
    <submittedName>
        <fullName evidence="1">Uncharacterized protein</fullName>
    </submittedName>
</protein>
<proteinExistence type="predicted"/>